<proteinExistence type="predicted"/>
<protein>
    <submittedName>
        <fullName evidence="2">Unannotated protein</fullName>
    </submittedName>
</protein>
<accession>A0A6J7RPI0</accession>
<gene>
    <name evidence="2" type="ORF">UFOPK4175_00277</name>
</gene>
<reference evidence="2" key="1">
    <citation type="submission" date="2020-05" db="EMBL/GenBank/DDBJ databases">
        <authorList>
            <person name="Chiriac C."/>
            <person name="Salcher M."/>
            <person name="Ghai R."/>
            <person name="Kavagutti S V."/>
        </authorList>
    </citation>
    <scope>NUCLEOTIDE SEQUENCE</scope>
</reference>
<feature type="region of interest" description="Disordered" evidence="1">
    <location>
        <begin position="51"/>
        <end position="86"/>
    </location>
</feature>
<dbReference type="EMBL" id="CAFBPX010000031">
    <property type="protein sequence ID" value="CAB5030582.1"/>
    <property type="molecule type" value="Genomic_DNA"/>
</dbReference>
<dbReference type="AlphaFoldDB" id="A0A6J7RPI0"/>
<sequence>MDVEREGVVAPGDVLKAVDDTPVVIGLDVELFAIIGPRMRAGRAELNSLARGEREEATTHRSLARERIPNITAGPGANLNLRKDQL</sequence>
<evidence type="ECO:0000256" key="1">
    <source>
        <dbReference type="SAM" id="MobiDB-lite"/>
    </source>
</evidence>
<evidence type="ECO:0000313" key="2">
    <source>
        <dbReference type="EMBL" id="CAB5030582.1"/>
    </source>
</evidence>
<feature type="compositionally biased region" description="Basic and acidic residues" evidence="1">
    <location>
        <begin position="51"/>
        <end position="68"/>
    </location>
</feature>
<name>A0A6J7RPI0_9ZZZZ</name>
<organism evidence="2">
    <name type="scientific">freshwater metagenome</name>
    <dbReference type="NCBI Taxonomy" id="449393"/>
    <lineage>
        <taxon>unclassified sequences</taxon>
        <taxon>metagenomes</taxon>
        <taxon>ecological metagenomes</taxon>
    </lineage>
</organism>